<dbReference type="PROSITE" id="PS01227">
    <property type="entry name" value="UPF0012"/>
    <property type="match status" value="1"/>
</dbReference>
<evidence type="ECO:0000259" key="2">
    <source>
        <dbReference type="PROSITE" id="PS50263"/>
    </source>
</evidence>
<gene>
    <name evidence="3" type="ORF">SAMN04489720_2825</name>
</gene>
<keyword evidence="4" id="KW-1185">Reference proteome</keyword>
<dbReference type="OrthoDB" id="9811121at2"/>
<protein>
    <submittedName>
        <fullName evidence="3">Predicted amidohydrolase</fullName>
    </submittedName>
</protein>
<dbReference type="GO" id="GO:0016787">
    <property type="term" value="F:hydrolase activity"/>
    <property type="evidence" value="ECO:0007669"/>
    <property type="project" value="UniProtKB-KW"/>
</dbReference>
<dbReference type="RefSeq" id="WP_092506021.1">
    <property type="nucleotide sequence ID" value="NZ_LT629695.1"/>
</dbReference>
<proteinExistence type="inferred from homology"/>
<dbReference type="InterPro" id="IPR001110">
    <property type="entry name" value="UPF0012_CS"/>
</dbReference>
<dbReference type="InterPro" id="IPR036526">
    <property type="entry name" value="C-N_Hydrolase_sf"/>
</dbReference>
<sequence length="273" mass="28592">MATPSTLLAAAVQWAPGADPAANRAEVARLVAEAAQRGARLIVLPEYSQAFDADMAALAPTIAEPLDGPFVVTLQESAAAASAVVVAGMVERLDDDADGTPRVANTVVAVDGERVLAAYRKVHLYDAFGARESDWLTPGDPAQRPVIDVDGHAIGLQTCYDVRFPEQSRLLVDAGADVLAVPAEWVRGPLKEHHWVTLVTARAIESTVHVIAADHAPPIGAGRSLIVDPMGVALAQLGEAEGIAVAPIDAARTASVRERNPSLANRRHRVVGG</sequence>
<dbReference type="Proteomes" id="UP000198822">
    <property type="component" value="Chromosome I"/>
</dbReference>
<dbReference type="STRING" id="399736.SAMN04489720_2825"/>
<keyword evidence="3" id="KW-0378">Hydrolase</keyword>
<comment type="similarity">
    <text evidence="1">Belongs to the carbon-nitrogen hydrolase superfamily. NIT1/NIT2 family.</text>
</comment>
<dbReference type="AlphaFoldDB" id="A0A1G8GA07"/>
<accession>A0A1G8GA07</accession>
<feature type="domain" description="CN hydrolase" evidence="2">
    <location>
        <begin position="7"/>
        <end position="250"/>
    </location>
</feature>
<name>A0A1G8GA07_9MICO</name>
<reference evidence="4" key="1">
    <citation type="submission" date="2016-10" db="EMBL/GenBank/DDBJ databases">
        <authorList>
            <person name="Varghese N."/>
            <person name="Submissions S."/>
        </authorList>
    </citation>
    <scope>NUCLEOTIDE SEQUENCE [LARGE SCALE GENOMIC DNA]</scope>
    <source>
        <strain evidence="4">DSM 22002</strain>
    </source>
</reference>
<dbReference type="PANTHER" id="PTHR23088">
    <property type="entry name" value="NITRILASE-RELATED"/>
    <property type="match status" value="1"/>
</dbReference>
<evidence type="ECO:0000256" key="1">
    <source>
        <dbReference type="ARBA" id="ARBA00010613"/>
    </source>
</evidence>
<evidence type="ECO:0000313" key="4">
    <source>
        <dbReference type="Proteomes" id="UP000198822"/>
    </source>
</evidence>
<dbReference type="Pfam" id="PF00795">
    <property type="entry name" value="CN_hydrolase"/>
    <property type="match status" value="1"/>
</dbReference>
<dbReference type="PROSITE" id="PS50263">
    <property type="entry name" value="CN_HYDROLASE"/>
    <property type="match status" value="1"/>
</dbReference>
<dbReference type="EMBL" id="LT629695">
    <property type="protein sequence ID" value="SDH91203.1"/>
    <property type="molecule type" value="Genomic_DNA"/>
</dbReference>
<dbReference type="Gene3D" id="3.60.110.10">
    <property type="entry name" value="Carbon-nitrogen hydrolase"/>
    <property type="match status" value="1"/>
</dbReference>
<evidence type="ECO:0000313" key="3">
    <source>
        <dbReference type="EMBL" id="SDH91203.1"/>
    </source>
</evidence>
<dbReference type="InterPro" id="IPR003010">
    <property type="entry name" value="C-N_Hydrolase"/>
</dbReference>
<dbReference type="CDD" id="cd07581">
    <property type="entry name" value="nitrilase_3"/>
    <property type="match status" value="1"/>
</dbReference>
<organism evidence="3 4">
    <name type="scientific">Agrococcus jejuensis</name>
    <dbReference type="NCBI Taxonomy" id="399736"/>
    <lineage>
        <taxon>Bacteria</taxon>
        <taxon>Bacillati</taxon>
        <taxon>Actinomycetota</taxon>
        <taxon>Actinomycetes</taxon>
        <taxon>Micrococcales</taxon>
        <taxon>Microbacteriaceae</taxon>
        <taxon>Agrococcus</taxon>
    </lineage>
</organism>
<dbReference type="SUPFAM" id="SSF56317">
    <property type="entry name" value="Carbon-nitrogen hydrolase"/>
    <property type="match status" value="1"/>
</dbReference>
<dbReference type="PANTHER" id="PTHR23088:SF27">
    <property type="entry name" value="DEAMINATED GLUTATHIONE AMIDASE"/>
    <property type="match status" value="1"/>
</dbReference>